<dbReference type="PANTHER" id="PTHR43591">
    <property type="entry name" value="METHYLTRANSFERASE"/>
    <property type="match status" value="1"/>
</dbReference>
<evidence type="ECO:0000313" key="2">
    <source>
        <dbReference type="EMBL" id="MDU0339404.1"/>
    </source>
</evidence>
<reference evidence="2 3" key="1">
    <citation type="submission" date="2023-09" db="EMBL/GenBank/DDBJ databases">
        <title>Whole genome shotgun sequencing (WGS) of Bosea sp. ZW T0_25, isolated from stored onions (Allium cepa).</title>
        <authorList>
            <person name="Stoll D.A."/>
            <person name="Huch M."/>
        </authorList>
    </citation>
    <scope>NUCLEOTIDE SEQUENCE [LARGE SCALE GENOMIC DNA]</scope>
    <source>
        <strain evidence="2 3">ZW T0_25</strain>
    </source>
</reference>
<dbReference type="Proteomes" id="UP001254257">
    <property type="component" value="Unassembled WGS sequence"/>
</dbReference>
<name>A0ABU3S3Q1_9HYPH</name>
<comment type="caution">
    <text evidence="2">The sequence shown here is derived from an EMBL/GenBank/DDBJ whole genome shotgun (WGS) entry which is preliminary data.</text>
</comment>
<dbReference type="CDD" id="cd02440">
    <property type="entry name" value="AdoMet_MTases"/>
    <property type="match status" value="1"/>
</dbReference>
<sequence>MEANDVAACWEANAETWTRHARAGYDLYRDAQNTPAFLANLPGIAGLEGLDIGCGEGSNTRKLAEAGARMTGIDIAPTFIRHAQEAEAETPLGIAYRLADGMALPFGDGSFDFATAFMSLMDMPHQDKVLAETMRVLKPGGFLQFSILHPCFATPHRKVVRDENRKVLAIEVRDYFRPTDGEIESWRFGAAPEHEKASVEPFRVPRFHRTLSDWVNMIVATGLAIEMMHEPSVDAETARALPYLDDTLVAPLFLHMRVRKPAPAV</sequence>
<proteinExistence type="predicted"/>
<dbReference type="RefSeq" id="WP_316017311.1">
    <property type="nucleotide sequence ID" value="NZ_JAWDID010000006.1"/>
</dbReference>
<dbReference type="Gene3D" id="3.40.50.150">
    <property type="entry name" value="Vaccinia Virus protein VP39"/>
    <property type="match status" value="1"/>
</dbReference>
<keyword evidence="2" id="KW-0489">Methyltransferase</keyword>
<dbReference type="GO" id="GO:0008168">
    <property type="term" value="F:methyltransferase activity"/>
    <property type="evidence" value="ECO:0007669"/>
    <property type="project" value="UniProtKB-KW"/>
</dbReference>
<dbReference type="EMBL" id="JAWDID010000006">
    <property type="protein sequence ID" value="MDU0339404.1"/>
    <property type="molecule type" value="Genomic_DNA"/>
</dbReference>
<organism evidence="2 3">
    <name type="scientific">Bosea rubneri</name>
    <dbReference type="NCBI Taxonomy" id="3075434"/>
    <lineage>
        <taxon>Bacteria</taxon>
        <taxon>Pseudomonadati</taxon>
        <taxon>Pseudomonadota</taxon>
        <taxon>Alphaproteobacteria</taxon>
        <taxon>Hyphomicrobiales</taxon>
        <taxon>Boseaceae</taxon>
        <taxon>Bosea</taxon>
    </lineage>
</organism>
<accession>A0ABU3S3Q1</accession>
<keyword evidence="3" id="KW-1185">Reference proteome</keyword>
<gene>
    <name evidence="2" type="ORF">RKE40_05915</name>
</gene>
<feature type="domain" description="Methyltransferase type 11" evidence="1">
    <location>
        <begin position="50"/>
        <end position="143"/>
    </location>
</feature>
<dbReference type="Pfam" id="PF08241">
    <property type="entry name" value="Methyltransf_11"/>
    <property type="match status" value="1"/>
</dbReference>
<dbReference type="PANTHER" id="PTHR43591:SF110">
    <property type="entry name" value="RHODANESE DOMAIN-CONTAINING PROTEIN"/>
    <property type="match status" value="1"/>
</dbReference>
<dbReference type="InterPro" id="IPR013216">
    <property type="entry name" value="Methyltransf_11"/>
</dbReference>
<protein>
    <submittedName>
        <fullName evidence="2">Class I SAM-dependent methyltransferase</fullName>
        <ecNumber evidence="2">2.1.1.-</ecNumber>
    </submittedName>
</protein>
<dbReference type="EC" id="2.1.1.-" evidence="2"/>
<keyword evidence="2" id="KW-0808">Transferase</keyword>
<dbReference type="SUPFAM" id="SSF53335">
    <property type="entry name" value="S-adenosyl-L-methionine-dependent methyltransferases"/>
    <property type="match status" value="1"/>
</dbReference>
<dbReference type="InterPro" id="IPR029063">
    <property type="entry name" value="SAM-dependent_MTases_sf"/>
</dbReference>
<evidence type="ECO:0000259" key="1">
    <source>
        <dbReference type="Pfam" id="PF08241"/>
    </source>
</evidence>
<dbReference type="GO" id="GO:0032259">
    <property type="term" value="P:methylation"/>
    <property type="evidence" value="ECO:0007669"/>
    <property type="project" value="UniProtKB-KW"/>
</dbReference>
<evidence type="ECO:0000313" key="3">
    <source>
        <dbReference type="Proteomes" id="UP001254257"/>
    </source>
</evidence>